<sequence>MSVSELINSINAATGKASELNEEDRGRLFSACGKLQSSLEGPRDKLMKMIFSSLEPLALRLAVDMEIFDTAATLSAAGKEIRAEDLAVPKDADTLLVGEFHVAIRVMRLLVGMGFFVETARETYKPAPLASAFVTSSTYGQAIIHFTTQNEVVTSLPTYFAKTGYKNPNDAFNGPFQFARQTELHCFDWIATQPRLQNAFNTVMTIPRNIGRTAWYKYFPVAEKLVAESPTDPLIIDIGGGIGHDLIRFKEANPDIQGRLIVQDIPVVISGIAPGSLPEGIEAQPHDFFKPQPVQNAKAYFLANVLHDWPDKQASIILEQIRDAMGKDSMLLINENLMKEENVSFESACTDWTMMGGFSALERTGRQFKELIESVGLVLVKVWGAPNVENGPWEGRRLLEVVKKDK</sequence>
<protein>
    <submittedName>
        <fullName evidence="7">Uncharacterized protein</fullName>
    </submittedName>
</protein>
<proteinExistence type="predicted"/>
<evidence type="ECO:0000313" key="7">
    <source>
        <dbReference type="EMBL" id="EDN97099.1"/>
    </source>
</evidence>
<evidence type="ECO:0000259" key="5">
    <source>
        <dbReference type="Pfam" id="PF00891"/>
    </source>
</evidence>
<dbReference type="InterPro" id="IPR029063">
    <property type="entry name" value="SAM-dependent_MTases_sf"/>
</dbReference>
<keyword evidence="8" id="KW-1185">Reference proteome</keyword>
<dbReference type="SUPFAM" id="SSF46785">
    <property type="entry name" value="Winged helix' DNA-binding domain"/>
    <property type="match status" value="1"/>
</dbReference>
<evidence type="ECO:0000256" key="1">
    <source>
        <dbReference type="ARBA" id="ARBA00022603"/>
    </source>
</evidence>
<dbReference type="PANTHER" id="PTHR43712:SF11">
    <property type="entry name" value="O-METHYLTRANSFERASE (AFU_ORTHOLOGUE AFUA_2G17820)-RELATED"/>
    <property type="match status" value="1"/>
</dbReference>
<dbReference type="eggNOG" id="KOG3178">
    <property type="taxonomic scope" value="Eukaryota"/>
</dbReference>
<dbReference type="GeneID" id="5493806"/>
<dbReference type="InterPro" id="IPR036390">
    <property type="entry name" value="WH_DNA-bd_sf"/>
</dbReference>
<evidence type="ECO:0000313" key="8">
    <source>
        <dbReference type="Proteomes" id="UP000001312"/>
    </source>
</evidence>
<dbReference type="InterPro" id="IPR016461">
    <property type="entry name" value="COMT-like"/>
</dbReference>
<reference evidence="8" key="1">
    <citation type="journal article" date="2011" name="PLoS Genet.">
        <title>Genomic analysis of the necrotrophic fungal pathogens Sclerotinia sclerotiorum and Botrytis cinerea.</title>
        <authorList>
            <person name="Amselem J."/>
            <person name="Cuomo C.A."/>
            <person name="van Kan J.A."/>
            <person name="Viaud M."/>
            <person name="Benito E.P."/>
            <person name="Couloux A."/>
            <person name="Coutinho P.M."/>
            <person name="de Vries R.P."/>
            <person name="Dyer P.S."/>
            <person name="Fillinger S."/>
            <person name="Fournier E."/>
            <person name="Gout L."/>
            <person name="Hahn M."/>
            <person name="Kohn L."/>
            <person name="Lapalu N."/>
            <person name="Plummer K.M."/>
            <person name="Pradier J.M."/>
            <person name="Quevillon E."/>
            <person name="Sharon A."/>
            <person name="Simon A."/>
            <person name="ten Have A."/>
            <person name="Tudzynski B."/>
            <person name="Tudzynski P."/>
            <person name="Wincker P."/>
            <person name="Andrew M."/>
            <person name="Anthouard V."/>
            <person name="Beever R.E."/>
            <person name="Beffa R."/>
            <person name="Benoit I."/>
            <person name="Bouzid O."/>
            <person name="Brault B."/>
            <person name="Chen Z."/>
            <person name="Choquer M."/>
            <person name="Collemare J."/>
            <person name="Cotton P."/>
            <person name="Danchin E.G."/>
            <person name="Da Silva C."/>
            <person name="Gautier A."/>
            <person name="Giraud C."/>
            <person name="Giraud T."/>
            <person name="Gonzalez C."/>
            <person name="Grossetete S."/>
            <person name="Guldener U."/>
            <person name="Henrissat B."/>
            <person name="Howlett B.J."/>
            <person name="Kodira C."/>
            <person name="Kretschmer M."/>
            <person name="Lappartient A."/>
            <person name="Leroch M."/>
            <person name="Levis C."/>
            <person name="Mauceli E."/>
            <person name="Neuveglise C."/>
            <person name="Oeser B."/>
            <person name="Pearson M."/>
            <person name="Poulain J."/>
            <person name="Poussereau N."/>
            <person name="Quesneville H."/>
            <person name="Rascle C."/>
            <person name="Schumacher J."/>
            <person name="Segurens B."/>
            <person name="Sexton A."/>
            <person name="Silva E."/>
            <person name="Sirven C."/>
            <person name="Soanes D.M."/>
            <person name="Talbot N.J."/>
            <person name="Templeton M."/>
            <person name="Yandava C."/>
            <person name="Yarden O."/>
            <person name="Zeng Q."/>
            <person name="Rollins J.A."/>
            <person name="Lebrun M.H."/>
            <person name="Dickman M."/>
        </authorList>
    </citation>
    <scope>NUCLEOTIDE SEQUENCE [LARGE SCALE GENOMIC DNA]</scope>
    <source>
        <strain evidence="8">ATCC 18683 / 1980 / Ss-1</strain>
    </source>
</reference>
<gene>
    <name evidence="7" type="ORF">SS1G_02027</name>
</gene>
<dbReference type="AlphaFoldDB" id="A7E9P7"/>
<dbReference type="KEGG" id="ssl:SS1G_02027"/>
<keyword evidence="1" id="KW-0489">Methyltransferase</keyword>
<dbReference type="InterPro" id="IPR036388">
    <property type="entry name" value="WH-like_DNA-bd_sf"/>
</dbReference>
<dbReference type="OMA" id="MCESPLE"/>
<evidence type="ECO:0000256" key="2">
    <source>
        <dbReference type="ARBA" id="ARBA00022679"/>
    </source>
</evidence>
<evidence type="ECO:0000259" key="6">
    <source>
        <dbReference type="Pfam" id="PF08100"/>
    </source>
</evidence>
<evidence type="ECO:0000256" key="4">
    <source>
        <dbReference type="PIRSR" id="PIRSR005739-1"/>
    </source>
</evidence>
<dbReference type="EMBL" id="CH476622">
    <property type="protein sequence ID" value="EDN97099.1"/>
    <property type="molecule type" value="Genomic_DNA"/>
</dbReference>
<dbReference type="PIRSF" id="PIRSF005739">
    <property type="entry name" value="O-mtase"/>
    <property type="match status" value="1"/>
</dbReference>
<feature type="domain" description="O-methyltransferase dimerisation" evidence="6">
    <location>
        <begin position="47"/>
        <end position="136"/>
    </location>
</feature>
<dbReference type="GO" id="GO:0008757">
    <property type="term" value="F:S-adenosylmethionine-dependent methyltransferase activity"/>
    <property type="evidence" value="ECO:0000318"/>
    <property type="project" value="GO_Central"/>
</dbReference>
<dbReference type="Proteomes" id="UP000001312">
    <property type="component" value="Unassembled WGS sequence"/>
</dbReference>
<dbReference type="GO" id="GO:0046983">
    <property type="term" value="F:protein dimerization activity"/>
    <property type="evidence" value="ECO:0007669"/>
    <property type="project" value="InterPro"/>
</dbReference>
<keyword evidence="2" id="KW-0808">Transferase</keyword>
<dbReference type="Gene3D" id="3.40.50.150">
    <property type="entry name" value="Vaccinia Virus protein VP39"/>
    <property type="match status" value="1"/>
</dbReference>
<dbReference type="PROSITE" id="PS51683">
    <property type="entry name" value="SAM_OMT_II"/>
    <property type="match status" value="1"/>
</dbReference>
<dbReference type="InParanoid" id="A7E9P7"/>
<dbReference type="InterPro" id="IPR012967">
    <property type="entry name" value="COMT_dimerisation"/>
</dbReference>
<accession>A7E9P7</accession>
<keyword evidence="3" id="KW-0949">S-adenosyl-L-methionine</keyword>
<dbReference type="Pfam" id="PF00891">
    <property type="entry name" value="Methyltransf_2"/>
    <property type="match status" value="1"/>
</dbReference>
<organism evidence="7 8">
    <name type="scientific">Sclerotinia sclerotiorum (strain ATCC 18683 / 1980 / Ss-1)</name>
    <name type="common">White mold</name>
    <name type="synonym">Whetzelinia sclerotiorum</name>
    <dbReference type="NCBI Taxonomy" id="665079"/>
    <lineage>
        <taxon>Eukaryota</taxon>
        <taxon>Fungi</taxon>
        <taxon>Dikarya</taxon>
        <taxon>Ascomycota</taxon>
        <taxon>Pezizomycotina</taxon>
        <taxon>Leotiomycetes</taxon>
        <taxon>Helotiales</taxon>
        <taxon>Sclerotiniaceae</taxon>
        <taxon>Sclerotinia</taxon>
    </lineage>
</organism>
<dbReference type="SUPFAM" id="SSF53335">
    <property type="entry name" value="S-adenosyl-L-methionine-dependent methyltransferases"/>
    <property type="match status" value="1"/>
</dbReference>
<dbReference type="GO" id="GO:0044550">
    <property type="term" value="P:secondary metabolite biosynthetic process"/>
    <property type="evidence" value="ECO:0000318"/>
    <property type="project" value="GO_Central"/>
</dbReference>
<evidence type="ECO:0000256" key="3">
    <source>
        <dbReference type="ARBA" id="ARBA00022691"/>
    </source>
</evidence>
<dbReference type="Pfam" id="PF08100">
    <property type="entry name" value="Dimerisation"/>
    <property type="match status" value="1"/>
</dbReference>
<dbReference type="GO" id="GO:0008171">
    <property type="term" value="F:O-methyltransferase activity"/>
    <property type="evidence" value="ECO:0007669"/>
    <property type="project" value="InterPro"/>
</dbReference>
<name>A7E9P7_SCLS1</name>
<dbReference type="RefSeq" id="XP_001597831.1">
    <property type="nucleotide sequence ID" value="XM_001597781.1"/>
</dbReference>
<dbReference type="InterPro" id="IPR001077">
    <property type="entry name" value="COMT_C"/>
</dbReference>
<dbReference type="Gene3D" id="1.10.10.10">
    <property type="entry name" value="Winged helix-like DNA-binding domain superfamily/Winged helix DNA-binding domain"/>
    <property type="match status" value="1"/>
</dbReference>
<dbReference type="HOGENOM" id="CLU_005533_5_0_1"/>
<feature type="active site" description="Proton acceptor" evidence="4">
    <location>
        <position position="307"/>
    </location>
</feature>
<feature type="domain" description="O-methyltransferase C-terminal" evidence="5">
    <location>
        <begin position="233"/>
        <end position="376"/>
    </location>
</feature>
<dbReference type="PANTHER" id="PTHR43712">
    <property type="entry name" value="PUTATIVE (AFU_ORTHOLOGUE AFUA_4G14580)-RELATED"/>
    <property type="match status" value="1"/>
</dbReference>
<dbReference type="GO" id="GO:0032259">
    <property type="term" value="P:methylation"/>
    <property type="evidence" value="ECO:0007669"/>
    <property type="project" value="UniProtKB-KW"/>
</dbReference>